<dbReference type="InterPro" id="IPR053157">
    <property type="entry name" value="Sterol_Uptake_Regulator"/>
</dbReference>
<name>A0A2B7ZSG3_9EURO</name>
<accession>A0A2B7ZSG3</accession>
<dbReference type="Proteomes" id="UP000226031">
    <property type="component" value="Unassembled WGS sequence"/>
</dbReference>
<comment type="caution">
    <text evidence="1">The sequence shown here is derived from an EMBL/GenBank/DDBJ whole genome shotgun (WGS) entry which is preliminary data.</text>
</comment>
<evidence type="ECO:0000313" key="1">
    <source>
        <dbReference type="EMBL" id="PGH35707.1"/>
    </source>
</evidence>
<dbReference type="PANTHER" id="PTHR47784:SF5">
    <property type="entry name" value="STEROL UPTAKE CONTROL PROTEIN 2"/>
    <property type="match status" value="1"/>
</dbReference>
<evidence type="ECO:0000313" key="2">
    <source>
        <dbReference type="Proteomes" id="UP000226031"/>
    </source>
</evidence>
<sequence length="328" mass="37152">MSGHLFSNAAGEPLQAMPIPAPALVLDPNLEDLELMMNWYNLDLHSLSTSPEHKAVCQEALRRESLIHPFLMHGVLALSALDLERRIRGSALNVYQRPYMTIALGHHSRAVALSQPLLGNINEENCKAMFLLSILLTIFAFGSPQAPDPMNICRPMDQFHLVLLLARGMQQALSTATDWIKDDEFNIIMKPDDYTPFLPDDAKAALQKLRQLNENCEQYDVCNEKNVYNAAIDQVQLMLEQIHGGATRPNPAVTWAVKVPPLYLELMRAYKPMALVVLAYYCVILHHLRGIWWIDGWSAPLLQAIWLSLDEEWRKPLRWVVDVTGITL</sequence>
<dbReference type="PANTHER" id="PTHR47784">
    <property type="entry name" value="STEROL UPTAKE CONTROL PROTEIN 2"/>
    <property type="match status" value="1"/>
</dbReference>
<evidence type="ECO:0008006" key="3">
    <source>
        <dbReference type="Google" id="ProtNLM"/>
    </source>
</evidence>
<reference evidence="1 2" key="1">
    <citation type="submission" date="2017-10" db="EMBL/GenBank/DDBJ databases">
        <title>Comparative genomics in systemic dimorphic fungi from Ajellomycetaceae.</title>
        <authorList>
            <person name="Munoz J.F."/>
            <person name="Mcewen J.G."/>
            <person name="Clay O.K."/>
            <person name="Cuomo C.A."/>
        </authorList>
    </citation>
    <scope>NUCLEOTIDE SEQUENCE [LARGE SCALE GENOMIC DNA]</scope>
    <source>
        <strain evidence="1 2">UAMH4076</strain>
    </source>
</reference>
<organism evidence="1 2">
    <name type="scientific">[Emmonsia] crescens</name>
    <dbReference type="NCBI Taxonomy" id="73230"/>
    <lineage>
        <taxon>Eukaryota</taxon>
        <taxon>Fungi</taxon>
        <taxon>Dikarya</taxon>
        <taxon>Ascomycota</taxon>
        <taxon>Pezizomycotina</taxon>
        <taxon>Eurotiomycetes</taxon>
        <taxon>Eurotiomycetidae</taxon>
        <taxon>Onygenales</taxon>
        <taxon>Ajellomycetaceae</taxon>
        <taxon>Emergomyces</taxon>
    </lineage>
</organism>
<dbReference type="GO" id="GO:0001228">
    <property type="term" value="F:DNA-binding transcription activator activity, RNA polymerase II-specific"/>
    <property type="evidence" value="ECO:0007669"/>
    <property type="project" value="TreeGrafter"/>
</dbReference>
<dbReference type="VEuPathDB" id="FungiDB:EMCG_06675"/>
<protein>
    <recommendedName>
        <fullName evidence="3">C6 zinc finger domain-containing protein</fullName>
    </recommendedName>
</protein>
<dbReference type="AlphaFoldDB" id="A0A2B7ZSG3"/>
<gene>
    <name evidence="1" type="ORF">GX50_01420</name>
</gene>
<dbReference type="EMBL" id="PDND01000017">
    <property type="protein sequence ID" value="PGH35707.1"/>
    <property type="molecule type" value="Genomic_DNA"/>
</dbReference>
<keyword evidence="2" id="KW-1185">Reference proteome</keyword>
<proteinExistence type="predicted"/>